<dbReference type="Proteomes" id="UP001171751">
    <property type="component" value="Unassembled WGS sequence"/>
</dbReference>
<reference evidence="2" key="1">
    <citation type="submission" date="2023-07" db="EMBL/GenBank/DDBJ databases">
        <title>Between Cages and Wild: Unraveling the Impact of Captivity on Animal Microbiomes and Antimicrobial Resistance.</title>
        <authorList>
            <person name="Schmartz G.P."/>
            <person name="Rehner J."/>
            <person name="Schuff M.J."/>
            <person name="Becker S.L."/>
            <person name="Kravczyk M."/>
            <person name="Gurevich A."/>
            <person name="Francke R."/>
            <person name="Mueller R."/>
            <person name="Keller V."/>
            <person name="Keller A."/>
        </authorList>
    </citation>
    <scope>NUCLEOTIDE SEQUENCE</scope>
    <source>
        <strain evidence="2">S39M_St_73</strain>
    </source>
</reference>
<dbReference type="Pfam" id="PF04961">
    <property type="entry name" value="FTCD_C"/>
    <property type="match status" value="1"/>
</dbReference>
<dbReference type="InterPro" id="IPR036178">
    <property type="entry name" value="Formintransfe-cycloase-like_sf"/>
</dbReference>
<proteinExistence type="predicted"/>
<keyword evidence="3" id="KW-1185">Reference proteome</keyword>
<organism evidence="2 3">
    <name type="scientific">Atopococcus tabaci</name>
    <dbReference type="NCBI Taxonomy" id="269774"/>
    <lineage>
        <taxon>Bacteria</taxon>
        <taxon>Bacillati</taxon>
        <taxon>Bacillota</taxon>
        <taxon>Bacilli</taxon>
        <taxon>Lactobacillales</taxon>
        <taxon>Carnobacteriaceae</taxon>
        <taxon>Atopococcus</taxon>
    </lineage>
</organism>
<sequence>MKESRIVDFVDKLGSKEPTPGGGAAAGVAASMGVGAVVMAMEFSNGSKLEKDEQDLLTNRINELNEIKEVFKDIIDRDATDFEPLSNAYGMARETDEEKAARTEAIQEGLVTASQPPIDLLNNAEKVIDIAEEVLPLIKKGIISDVGVGVQLIRAAILSSSLNVYINASSLKDEEKKNKYIKDTEQTLEEYVAKADQIFDKVNEVIGV</sequence>
<dbReference type="EMBL" id="JAUNQW010000011">
    <property type="protein sequence ID" value="MDO5457429.1"/>
    <property type="molecule type" value="Genomic_DNA"/>
</dbReference>
<comment type="caution">
    <text evidence="2">The sequence shown here is derived from an EMBL/GenBank/DDBJ whole genome shotgun (WGS) entry which is preliminary data.</text>
</comment>
<evidence type="ECO:0000313" key="3">
    <source>
        <dbReference type="Proteomes" id="UP001171751"/>
    </source>
</evidence>
<dbReference type="AlphaFoldDB" id="A0AA43UCG8"/>
<evidence type="ECO:0000259" key="1">
    <source>
        <dbReference type="Pfam" id="PF04961"/>
    </source>
</evidence>
<protein>
    <submittedName>
        <fullName evidence="2">Cyclodeaminase/cyclohydrolase family protein</fullName>
    </submittedName>
</protein>
<name>A0AA43UCG8_9LACT</name>
<dbReference type="GO" id="GO:0003824">
    <property type="term" value="F:catalytic activity"/>
    <property type="evidence" value="ECO:0007669"/>
    <property type="project" value="InterPro"/>
</dbReference>
<dbReference type="SUPFAM" id="SSF101262">
    <property type="entry name" value="Methenyltetrahydrofolate cyclohydrolase-like"/>
    <property type="match status" value="1"/>
</dbReference>
<evidence type="ECO:0000313" key="2">
    <source>
        <dbReference type="EMBL" id="MDO5457429.1"/>
    </source>
</evidence>
<accession>A0AA43UCG8</accession>
<dbReference type="Gene3D" id="1.20.120.680">
    <property type="entry name" value="Formiminotetrahydrofolate cyclodeaminase monomer, up-and-down helical bundle"/>
    <property type="match status" value="1"/>
</dbReference>
<feature type="domain" description="Cyclodeaminase/cyclohydrolase" evidence="1">
    <location>
        <begin position="6"/>
        <end position="184"/>
    </location>
</feature>
<dbReference type="InterPro" id="IPR007044">
    <property type="entry name" value="Cyclodeamin/CycHdrlase"/>
</dbReference>
<gene>
    <name evidence="2" type="ORF">Q4F26_03705</name>
</gene>